<evidence type="ECO:0000256" key="1">
    <source>
        <dbReference type="SAM" id="Phobius"/>
    </source>
</evidence>
<evidence type="ECO:0000313" key="2">
    <source>
        <dbReference type="EMBL" id="CUS31888.1"/>
    </source>
</evidence>
<gene>
    <name evidence="2" type="ORF">COMA2_10348</name>
</gene>
<reference evidence="3" key="1">
    <citation type="submission" date="2015-10" db="EMBL/GenBank/DDBJ databases">
        <authorList>
            <person name="Luecker S."/>
            <person name="Luecker S."/>
        </authorList>
    </citation>
    <scope>NUCLEOTIDE SEQUENCE [LARGE SCALE GENOMIC DNA]</scope>
</reference>
<dbReference type="STRING" id="1742973.COMA2_10348"/>
<organism evidence="2 3">
    <name type="scientific">Candidatus Nitrospira nitrificans</name>
    <dbReference type="NCBI Taxonomy" id="1742973"/>
    <lineage>
        <taxon>Bacteria</taxon>
        <taxon>Pseudomonadati</taxon>
        <taxon>Nitrospirota</taxon>
        <taxon>Nitrospiria</taxon>
        <taxon>Nitrospirales</taxon>
        <taxon>Nitrospiraceae</taxon>
        <taxon>Nitrospira</taxon>
    </lineage>
</organism>
<keyword evidence="1" id="KW-1133">Transmembrane helix</keyword>
<keyword evidence="1" id="KW-0472">Membrane</keyword>
<keyword evidence="1" id="KW-0812">Transmembrane</keyword>
<accession>A0A0S4L5C2</accession>
<dbReference type="AlphaFoldDB" id="A0A0S4L5C2"/>
<sequence>MAFESEVSNMYQIYSLVGIIVLLWGITIWASIPEEQEDRRY</sequence>
<proteinExistence type="predicted"/>
<dbReference type="Proteomes" id="UP000198736">
    <property type="component" value="Unassembled WGS sequence"/>
</dbReference>
<name>A0A0S4L5C2_9BACT</name>
<dbReference type="EMBL" id="CZPZ01000001">
    <property type="protein sequence ID" value="CUS31888.1"/>
    <property type="molecule type" value="Genomic_DNA"/>
</dbReference>
<feature type="transmembrane region" description="Helical" evidence="1">
    <location>
        <begin position="12"/>
        <end position="32"/>
    </location>
</feature>
<protein>
    <submittedName>
        <fullName evidence="2">Uncharacterized protein</fullName>
    </submittedName>
</protein>
<evidence type="ECO:0000313" key="3">
    <source>
        <dbReference type="Proteomes" id="UP000198736"/>
    </source>
</evidence>
<keyword evidence="3" id="KW-1185">Reference proteome</keyword>